<comment type="caution">
    <text evidence="1">The sequence shown here is derived from an EMBL/GenBank/DDBJ whole genome shotgun (WGS) entry which is preliminary data.</text>
</comment>
<evidence type="ECO:0000313" key="1">
    <source>
        <dbReference type="EMBL" id="PSL57569.1"/>
    </source>
</evidence>
<evidence type="ECO:0000313" key="2">
    <source>
        <dbReference type="Proteomes" id="UP000241118"/>
    </source>
</evidence>
<name>A0A2P8IGH5_SACCR</name>
<proteinExistence type="predicted"/>
<protein>
    <submittedName>
        <fullName evidence="1">Uncharacterized protein</fullName>
    </submittedName>
</protein>
<accession>A0A2P8IGH5</accession>
<organism evidence="1 2">
    <name type="scientific">Saccharothrix carnea</name>
    <dbReference type="NCBI Taxonomy" id="1280637"/>
    <lineage>
        <taxon>Bacteria</taxon>
        <taxon>Bacillati</taxon>
        <taxon>Actinomycetota</taxon>
        <taxon>Actinomycetes</taxon>
        <taxon>Pseudonocardiales</taxon>
        <taxon>Pseudonocardiaceae</taxon>
        <taxon>Saccharothrix</taxon>
    </lineage>
</organism>
<reference evidence="1 2" key="1">
    <citation type="submission" date="2018-03" db="EMBL/GenBank/DDBJ databases">
        <title>Genomic Encyclopedia of Type Strains, Phase III (KMG-III): the genomes of soil and plant-associated and newly described type strains.</title>
        <authorList>
            <person name="Whitman W."/>
        </authorList>
    </citation>
    <scope>NUCLEOTIDE SEQUENCE [LARGE SCALE GENOMIC DNA]</scope>
    <source>
        <strain evidence="1 2">CGMCC 4.7097</strain>
    </source>
</reference>
<dbReference type="RefSeq" id="WP_106614482.1">
    <property type="nucleotide sequence ID" value="NZ_PYAX01000002.1"/>
</dbReference>
<dbReference type="EMBL" id="PYAX01000002">
    <property type="protein sequence ID" value="PSL57569.1"/>
    <property type="molecule type" value="Genomic_DNA"/>
</dbReference>
<dbReference type="Proteomes" id="UP000241118">
    <property type="component" value="Unassembled WGS sequence"/>
</dbReference>
<keyword evidence="2" id="KW-1185">Reference proteome</keyword>
<gene>
    <name evidence="1" type="ORF">B0I31_102548</name>
</gene>
<sequence>MDTLDEELASLRRESDRVAESLLAMEDHPGHRLLRGAVLTGGSARRWEAANAGMVRLWEWFDVYRAVLRQASDTRDPAELARLLRGAAIALPEAAVRTLTGTAAPLVTLGDLVARMKAEYARVTAVLAEAHEAWSRRLELLDPLTGQLAGIDSAGAARLRAEVARAHARAVADPLTPDPEVAGLVARVASVSALHRTFSSRVQTLSRLVAEVESVRAQAGEVRARVVAEIAGDHPPVPGEDVAGALDGLRGRFPDVAETDVAAVEAAVGVALTRAREVSAHLAGSLERRSELRGRLDAYRAKAAGRGFAEDAGLAELHRRARDVLFGVPCDLNAGTVAVRRYQRAVLARTEGR</sequence>
<dbReference type="AlphaFoldDB" id="A0A2P8IGH5"/>
<dbReference type="OrthoDB" id="3375894at2"/>